<evidence type="ECO:0000256" key="3">
    <source>
        <dbReference type="ARBA" id="ARBA00022840"/>
    </source>
</evidence>
<keyword evidence="1" id="KW-0813">Transport</keyword>
<dbReference type="InterPro" id="IPR050093">
    <property type="entry name" value="ABC_SmlMolc_Importer"/>
</dbReference>
<dbReference type="SUPFAM" id="SSF52540">
    <property type="entry name" value="P-loop containing nucleoside triphosphate hydrolases"/>
    <property type="match status" value="1"/>
</dbReference>
<dbReference type="Pfam" id="PF08402">
    <property type="entry name" value="TOBE_2"/>
    <property type="match status" value="1"/>
</dbReference>
<dbReference type="InterPro" id="IPR017871">
    <property type="entry name" value="ABC_transporter-like_CS"/>
</dbReference>
<dbReference type="PANTHER" id="PTHR42781">
    <property type="entry name" value="SPERMIDINE/PUTRESCINE IMPORT ATP-BINDING PROTEIN POTA"/>
    <property type="match status" value="1"/>
</dbReference>
<dbReference type="SMART" id="SM00382">
    <property type="entry name" value="AAA"/>
    <property type="match status" value="1"/>
</dbReference>
<organism evidence="5 6">
    <name type="scientific">Faecalitalea cylindroides</name>
    <dbReference type="NCBI Taxonomy" id="39483"/>
    <lineage>
        <taxon>Bacteria</taxon>
        <taxon>Bacillati</taxon>
        <taxon>Bacillota</taxon>
        <taxon>Erysipelotrichia</taxon>
        <taxon>Erysipelotrichales</taxon>
        <taxon>Erysipelotrichaceae</taxon>
        <taxon>Faecalitalea</taxon>
    </lineage>
</organism>
<gene>
    <name evidence="5" type="ORF">B5F14_09685</name>
</gene>
<keyword evidence="3 5" id="KW-0067">ATP-binding</keyword>
<evidence type="ECO:0000256" key="1">
    <source>
        <dbReference type="ARBA" id="ARBA00022448"/>
    </source>
</evidence>
<dbReference type="Gene3D" id="3.40.50.300">
    <property type="entry name" value="P-loop containing nucleotide triphosphate hydrolases"/>
    <property type="match status" value="1"/>
</dbReference>
<proteinExistence type="predicted"/>
<name>A0A1Y4LLP7_9FIRM</name>
<dbReference type="GO" id="GO:0043190">
    <property type="term" value="C:ATP-binding cassette (ABC) transporter complex"/>
    <property type="evidence" value="ECO:0007669"/>
    <property type="project" value="InterPro"/>
</dbReference>
<evidence type="ECO:0000256" key="2">
    <source>
        <dbReference type="ARBA" id="ARBA00022741"/>
    </source>
</evidence>
<dbReference type="InterPro" id="IPR003593">
    <property type="entry name" value="AAA+_ATPase"/>
</dbReference>
<dbReference type="FunFam" id="3.40.50.300:FF:000042">
    <property type="entry name" value="Maltose/maltodextrin ABC transporter, ATP-binding protein"/>
    <property type="match status" value="1"/>
</dbReference>
<dbReference type="PROSITE" id="PS50893">
    <property type="entry name" value="ABC_TRANSPORTER_2"/>
    <property type="match status" value="1"/>
</dbReference>
<evidence type="ECO:0000259" key="4">
    <source>
        <dbReference type="PROSITE" id="PS50893"/>
    </source>
</evidence>
<dbReference type="PANTHER" id="PTHR42781:SF4">
    <property type="entry name" value="SPERMIDINE_PUTRESCINE IMPORT ATP-BINDING PROTEIN POTA"/>
    <property type="match status" value="1"/>
</dbReference>
<dbReference type="AlphaFoldDB" id="A0A1Y4LLP7"/>
<dbReference type="EMBL" id="NFKM01000026">
    <property type="protein sequence ID" value="OUP56439.1"/>
    <property type="molecule type" value="Genomic_DNA"/>
</dbReference>
<evidence type="ECO:0000313" key="6">
    <source>
        <dbReference type="Proteomes" id="UP000195447"/>
    </source>
</evidence>
<keyword evidence="6" id="KW-1185">Reference proteome</keyword>
<sequence length="339" mass="38198">MAYIEFRGICKSYDGVNQVLKNIDLDVEKGELVTLLGPSGCGKSTLLRSLAGLEQISSGKIILDGEDITNLPVQKRGIGMVFQQYSLFQNMNVEENIAFGLKIAKMDKLTISEKVKKAIEMVDLLGKEKSYPSQLSGGQQQRVAIARAIVMEPKVLLLDEPLSAIDAKLRRELQEKIKNVQKKLKITTIFVTHDQDEAMIMSDRIHLMNQGIIEQSGKPVDLYTHPVSKFAAEFIGHYNILDKSKLNILLPLEKFDDGFYAIRPETVQIQGEPIMDNGMYTFEAVVENFISRGNVLRYTLRCGDVFFTSEVLFRSFALFEEGQKVYVGIEPHNILSIRD</sequence>
<comment type="caution">
    <text evidence="5">The sequence shown here is derived from an EMBL/GenBank/DDBJ whole genome shotgun (WGS) entry which is preliminary data.</text>
</comment>
<dbReference type="SUPFAM" id="SSF50331">
    <property type="entry name" value="MOP-like"/>
    <property type="match status" value="1"/>
</dbReference>
<dbReference type="Proteomes" id="UP000195447">
    <property type="component" value="Unassembled WGS sequence"/>
</dbReference>
<dbReference type="Pfam" id="PF00005">
    <property type="entry name" value="ABC_tran"/>
    <property type="match status" value="1"/>
</dbReference>
<dbReference type="InterPro" id="IPR027417">
    <property type="entry name" value="P-loop_NTPase"/>
</dbReference>
<dbReference type="RefSeq" id="WP_087159163.1">
    <property type="nucleotide sequence ID" value="NZ_NFKM01000026.1"/>
</dbReference>
<keyword evidence="2" id="KW-0547">Nucleotide-binding</keyword>
<dbReference type="InterPro" id="IPR008995">
    <property type="entry name" value="Mo/tungstate-bd_C_term_dom"/>
</dbReference>
<dbReference type="GO" id="GO:0005524">
    <property type="term" value="F:ATP binding"/>
    <property type="evidence" value="ECO:0007669"/>
    <property type="project" value="UniProtKB-KW"/>
</dbReference>
<evidence type="ECO:0000313" key="5">
    <source>
        <dbReference type="EMBL" id="OUP56439.1"/>
    </source>
</evidence>
<dbReference type="PROSITE" id="PS00211">
    <property type="entry name" value="ABC_TRANSPORTER_1"/>
    <property type="match status" value="1"/>
</dbReference>
<dbReference type="InterPro" id="IPR003439">
    <property type="entry name" value="ABC_transporter-like_ATP-bd"/>
</dbReference>
<accession>A0A1Y4LLP7</accession>
<dbReference type="InterPro" id="IPR013611">
    <property type="entry name" value="Transp-assoc_OB_typ2"/>
</dbReference>
<dbReference type="GO" id="GO:0016887">
    <property type="term" value="F:ATP hydrolysis activity"/>
    <property type="evidence" value="ECO:0007669"/>
    <property type="project" value="InterPro"/>
</dbReference>
<protein>
    <submittedName>
        <fullName evidence="5">ABC transporter ATP-binding protein</fullName>
    </submittedName>
</protein>
<reference evidence="6" key="1">
    <citation type="submission" date="2017-04" db="EMBL/GenBank/DDBJ databases">
        <title>Function of individual gut microbiota members based on whole genome sequencing of pure cultures obtained from chicken caecum.</title>
        <authorList>
            <person name="Medvecky M."/>
            <person name="Cejkova D."/>
            <person name="Polansky O."/>
            <person name="Karasova D."/>
            <person name="Kubasova T."/>
            <person name="Cizek A."/>
            <person name="Rychlik I."/>
        </authorList>
    </citation>
    <scope>NUCLEOTIDE SEQUENCE [LARGE SCALE GENOMIC DNA]</scope>
    <source>
        <strain evidence="6">An178</strain>
    </source>
</reference>
<feature type="domain" description="ABC transporter" evidence="4">
    <location>
        <begin position="4"/>
        <end position="235"/>
    </location>
</feature>
<dbReference type="GO" id="GO:0140359">
    <property type="term" value="F:ABC-type transporter activity"/>
    <property type="evidence" value="ECO:0007669"/>
    <property type="project" value="UniProtKB-ARBA"/>
</dbReference>